<dbReference type="InterPro" id="IPR011030">
    <property type="entry name" value="Lipovitellin_superhlx_dom"/>
</dbReference>
<dbReference type="GO" id="GO:0005548">
    <property type="term" value="F:phospholipid transporter activity"/>
    <property type="evidence" value="ECO:0007669"/>
    <property type="project" value="InterPro"/>
</dbReference>
<keyword evidence="3 5" id="KW-0732">Signal</keyword>
<dbReference type="InterPro" id="IPR045811">
    <property type="entry name" value="MTP_lip-bd"/>
</dbReference>
<evidence type="ECO:0000259" key="6">
    <source>
        <dbReference type="Pfam" id="PF01347"/>
    </source>
</evidence>
<keyword evidence="4" id="KW-0256">Endoplasmic reticulum</keyword>
<feature type="chain" id="PRO_5037709385" evidence="5">
    <location>
        <begin position="27"/>
        <end position="787"/>
    </location>
</feature>
<evidence type="ECO:0000259" key="7">
    <source>
        <dbReference type="Pfam" id="PF19444"/>
    </source>
</evidence>
<dbReference type="GO" id="GO:0016323">
    <property type="term" value="C:basolateral plasma membrane"/>
    <property type="evidence" value="ECO:0007669"/>
    <property type="project" value="TreeGrafter"/>
</dbReference>
<dbReference type="Pfam" id="PF19444">
    <property type="entry name" value="MTP_lip_bd"/>
    <property type="match status" value="1"/>
</dbReference>
<feature type="domain" description="Vitellogenin" evidence="6">
    <location>
        <begin position="76"/>
        <end position="543"/>
    </location>
</feature>
<keyword evidence="2" id="KW-0813">Transport</keyword>
<dbReference type="GO" id="GO:0005783">
    <property type="term" value="C:endoplasmic reticulum"/>
    <property type="evidence" value="ECO:0007669"/>
    <property type="project" value="UniProtKB-SubCell"/>
</dbReference>
<dbReference type="GO" id="GO:0005794">
    <property type="term" value="C:Golgi apparatus"/>
    <property type="evidence" value="ECO:0007669"/>
    <property type="project" value="TreeGrafter"/>
</dbReference>
<dbReference type="GO" id="GO:0042157">
    <property type="term" value="P:lipoprotein metabolic process"/>
    <property type="evidence" value="ECO:0007669"/>
    <property type="project" value="TreeGrafter"/>
</dbReference>
<comment type="subcellular location">
    <subcellularLocation>
        <location evidence="1">Endoplasmic reticulum</location>
    </subcellularLocation>
</comment>
<dbReference type="Gene3D" id="1.25.10.20">
    <property type="entry name" value="Vitellinogen, superhelical"/>
    <property type="match status" value="1"/>
</dbReference>
<feature type="signal peptide" evidence="5">
    <location>
        <begin position="1"/>
        <end position="26"/>
    </location>
</feature>
<dbReference type="PANTHER" id="PTHR13024:SF0">
    <property type="entry name" value="MICROSOMAL TRIACYLGLYCEROL TRANSFER PROTEIN"/>
    <property type="match status" value="1"/>
</dbReference>
<sequence length="787" mass="87059">MRLIFPITFLCVIVLAMCESNESVEAVEEEVSATSTPSSDPYTVRLLTFEYEFESHTELSERDGKNVGNKKMNVKAKYGFDILHHDPAGHILTRYRLLECLTGWCDYDIPDLYVDVIQGGNNLQGVYVGEDKPATWNILLAAATSIVTPALSGEGDVQTAVTPYGICVSKFGRPADKRFTRHTYDCNIRGERNHSLIPLTTQSYEQKVEYLQNTKVDADIVEVTSVETLKLAADIHAKWSMEAKTTTKLTMLNRTQLILEPYCQDQESGAECVKRRFKAKLLGTNWADILKNLDTIRPQHAEPTFTTSVRKYREHLFPMGDSHTCEKHSSMFGGLVQSAAHATLQELETVIKDPENDIVLPALADVLAATGTNVAHKVAKTTLAAESPELLEKYVVALAQTTRITDWLLEDLQKWLESDTLTADLRPAVAFTLASLLKRHCSTSASYENACDTGKDEAVNKFVAHVTQCEEADEPCILSALITLRNVGTAVVLPFAEKFICTKSNVSANGNIVAEAVRLVATVSPKHYEAELISNLLRVFRNTCPLEVDSTAQSAAAEALLFAVNTHQSVATYLLRSLEQTPSKSNYELLAYFYALVDELRATDESFKDKWTHLRSFKVFRNNYNQRAIPAFSTVFRGNMAKLPKLQSSFGVKVQFVKNLFKRSLFDLTMTTGKRKTNSLLTLALNTNGLESLVGVKDASDLPSVPNDDKPYVDPSAGMQLAFFGSAQKPVSFFEGQGELMSAVWGASGQSIKAYEGNAVLRQYKGTIPLLSGLSLSLDLLGRIISF</sequence>
<evidence type="ECO:0000256" key="5">
    <source>
        <dbReference type="SAM" id="SignalP"/>
    </source>
</evidence>
<evidence type="ECO:0000256" key="1">
    <source>
        <dbReference type="ARBA" id="ARBA00004240"/>
    </source>
</evidence>
<feature type="domain" description="MTP large subunit lipid-binding" evidence="7">
    <location>
        <begin position="621"/>
        <end position="782"/>
    </location>
</feature>
<name>A0A914V471_9BILA</name>
<dbReference type="SUPFAM" id="SSF48431">
    <property type="entry name" value="Lipovitellin-phosvitin complex, superhelical domain"/>
    <property type="match status" value="1"/>
</dbReference>
<evidence type="ECO:0000256" key="4">
    <source>
        <dbReference type="ARBA" id="ARBA00022824"/>
    </source>
</evidence>
<reference evidence="9" key="1">
    <citation type="submission" date="2022-11" db="UniProtKB">
        <authorList>
            <consortium name="WormBaseParasite"/>
        </authorList>
    </citation>
    <scope>IDENTIFICATION</scope>
</reference>
<organism evidence="8 9">
    <name type="scientific">Plectus sambesii</name>
    <dbReference type="NCBI Taxonomy" id="2011161"/>
    <lineage>
        <taxon>Eukaryota</taxon>
        <taxon>Metazoa</taxon>
        <taxon>Ecdysozoa</taxon>
        <taxon>Nematoda</taxon>
        <taxon>Chromadorea</taxon>
        <taxon>Plectida</taxon>
        <taxon>Plectina</taxon>
        <taxon>Plectoidea</taxon>
        <taxon>Plectidae</taxon>
        <taxon>Plectus</taxon>
    </lineage>
</organism>
<evidence type="ECO:0000256" key="2">
    <source>
        <dbReference type="ARBA" id="ARBA00022448"/>
    </source>
</evidence>
<protein>
    <submittedName>
        <fullName evidence="9">Vitellogenin domain-containing protein</fullName>
    </submittedName>
</protein>
<dbReference type="InterPro" id="IPR001747">
    <property type="entry name" value="Vitellogenin_N"/>
</dbReference>
<dbReference type="Proteomes" id="UP000887566">
    <property type="component" value="Unplaced"/>
</dbReference>
<dbReference type="GO" id="GO:0008289">
    <property type="term" value="F:lipid binding"/>
    <property type="evidence" value="ECO:0007669"/>
    <property type="project" value="InterPro"/>
</dbReference>
<dbReference type="WBParaSite" id="PSAMB.scaffold151size71999.g2795.t1">
    <property type="protein sequence ID" value="PSAMB.scaffold151size71999.g2795.t1"/>
    <property type="gene ID" value="PSAMB.scaffold151size71999.g2795"/>
</dbReference>
<dbReference type="InterPro" id="IPR039988">
    <property type="entry name" value="MTTP"/>
</dbReference>
<keyword evidence="8" id="KW-1185">Reference proteome</keyword>
<proteinExistence type="predicted"/>
<dbReference type="AlphaFoldDB" id="A0A914V471"/>
<accession>A0A914V471</accession>
<evidence type="ECO:0000313" key="9">
    <source>
        <dbReference type="WBParaSite" id="PSAMB.scaffold151size71999.g2795.t1"/>
    </source>
</evidence>
<evidence type="ECO:0000313" key="8">
    <source>
        <dbReference type="Proteomes" id="UP000887566"/>
    </source>
</evidence>
<evidence type="ECO:0000256" key="3">
    <source>
        <dbReference type="ARBA" id="ARBA00022729"/>
    </source>
</evidence>
<dbReference type="PANTHER" id="PTHR13024">
    <property type="entry name" value="MICROSOMAL TRIGLYCERIDE TRANSFER PROTEIN, LARGE SUBUNIT"/>
    <property type="match status" value="1"/>
</dbReference>
<dbReference type="Pfam" id="PF01347">
    <property type="entry name" value="Vitellogenin_N"/>
    <property type="match status" value="1"/>
</dbReference>